<evidence type="ECO:0000313" key="8">
    <source>
        <dbReference type="EMBL" id="CAF3565577.1"/>
    </source>
</evidence>
<organism evidence="7 9">
    <name type="scientific">Adineta steineri</name>
    <dbReference type="NCBI Taxonomy" id="433720"/>
    <lineage>
        <taxon>Eukaryota</taxon>
        <taxon>Metazoa</taxon>
        <taxon>Spiralia</taxon>
        <taxon>Gnathifera</taxon>
        <taxon>Rotifera</taxon>
        <taxon>Eurotatoria</taxon>
        <taxon>Bdelloidea</taxon>
        <taxon>Adinetida</taxon>
        <taxon>Adinetidae</taxon>
        <taxon>Adineta</taxon>
    </lineage>
</organism>
<dbReference type="InterPro" id="IPR017452">
    <property type="entry name" value="GPCR_Rhodpsn_7TM"/>
</dbReference>
<dbReference type="SUPFAM" id="SSF81321">
    <property type="entry name" value="Family A G protein-coupled receptor-like"/>
    <property type="match status" value="1"/>
</dbReference>
<feature type="transmembrane region" description="Helical" evidence="5">
    <location>
        <begin position="142"/>
        <end position="161"/>
    </location>
</feature>
<dbReference type="Proteomes" id="UP000663844">
    <property type="component" value="Unassembled WGS sequence"/>
</dbReference>
<feature type="transmembrane region" description="Helical" evidence="5">
    <location>
        <begin position="181"/>
        <end position="208"/>
    </location>
</feature>
<proteinExistence type="predicted"/>
<comment type="caution">
    <text evidence="7">The sequence shown here is derived from an EMBL/GenBank/DDBJ whole genome shotgun (WGS) entry which is preliminary data.</text>
</comment>
<protein>
    <recommendedName>
        <fullName evidence="6">G-protein coupled receptors family 1 profile domain-containing protein</fullName>
    </recommendedName>
</protein>
<keyword evidence="3 5" id="KW-1133">Transmembrane helix</keyword>
<dbReference type="PANTHER" id="PTHR46641:SF18">
    <property type="entry name" value="G-PROTEIN COUPLED RECEPTORS FAMILY 1 PROFILE DOMAIN-CONTAINING PROTEIN"/>
    <property type="match status" value="1"/>
</dbReference>
<evidence type="ECO:0000256" key="5">
    <source>
        <dbReference type="SAM" id="Phobius"/>
    </source>
</evidence>
<feature type="transmembrane region" description="Helical" evidence="5">
    <location>
        <begin position="62"/>
        <end position="82"/>
    </location>
</feature>
<reference evidence="7" key="1">
    <citation type="submission" date="2021-02" db="EMBL/GenBank/DDBJ databases">
        <authorList>
            <person name="Nowell W R."/>
        </authorList>
    </citation>
    <scope>NUCLEOTIDE SEQUENCE</scope>
</reference>
<evidence type="ECO:0000256" key="1">
    <source>
        <dbReference type="ARBA" id="ARBA00004370"/>
    </source>
</evidence>
<evidence type="ECO:0000313" key="7">
    <source>
        <dbReference type="EMBL" id="CAF1015121.1"/>
    </source>
</evidence>
<evidence type="ECO:0000313" key="9">
    <source>
        <dbReference type="Proteomes" id="UP000663845"/>
    </source>
</evidence>
<comment type="subcellular location">
    <subcellularLocation>
        <location evidence="1">Membrane</location>
    </subcellularLocation>
</comment>
<dbReference type="Proteomes" id="UP000663845">
    <property type="component" value="Unassembled WGS sequence"/>
</dbReference>
<dbReference type="InterPro" id="IPR052954">
    <property type="entry name" value="GPCR-Ligand_Int"/>
</dbReference>
<feature type="transmembrane region" description="Helical" evidence="5">
    <location>
        <begin position="244"/>
        <end position="267"/>
    </location>
</feature>
<dbReference type="AlphaFoldDB" id="A0A814HV87"/>
<keyword evidence="4 5" id="KW-0472">Membrane</keyword>
<sequence length="344" mass="38705">MSSSGTNTTSTNLDAINALKYSQNLFIQVWCFIMFSFGTVGHILSIYVFTRPSLYSNPCAKYFLASAVVGLIVVYTLVPLRLVQYVYKIDAFASSDAMCRILSWFVNWIKTLPSWFIVLACADRVLCSSSSTTIRAWSSIRVVTRATPLTILIVGLAYVHIPFYNRLNTASSCVTASGTYATFFGIFSLFIFSMGPPVCMLTFGLLAIRNVRRSVKRMAPNNTLTQAQNQNQLQHRQKATDRQLMQMMIVQSMFFILTGTPLSFYFFYSSAISNEVLDALQTARLNLAASVIAFLTNGGACMSFYVFTLSSQLFRRELIRLFNCHQQIMQVIITVTRNNQIQPI</sequence>
<feature type="transmembrane region" description="Helical" evidence="5">
    <location>
        <begin position="27"/>
        <end position="50"/>
    </location>
</feature>
<feature type="transmembrane region" description="Helical" evidence="5">
    <location>
        <begin position="102"/>
        <end position="122"/>
    </location>
</feature>
<evidence type="ECO:0000256" key="3">
    <source>
        <dbReference type="ARBA" id="ARBA00022989"/>
    </source>
</evidence>
<evidence type="ECO:0000256" key="2">
    <source>
        <dbReference type="ARBA" id="ARBA00022692"/>
    </source>
</evidence>
<dbReference type="EMBL" id="CAJOAZ010000179">
    <property type="protein sequence ID" value="CAF3565577.1"/>
    <property type="molecule type" value="Genomic_DNA"/>
</dbReference>
<dbReference type="GO" id="GO:0016020">
    <property type="term" value="C:membrane"/>
    <property type="evidence" value="ECO:0007669"/>
    <property type="project" value="UniProtKB-SubCell"/>
</dbReference>
<feature type="domain" description="G-protein coupled receptors family 1 profile" evidence="6">
    <location>
        <begin position="41"/>
        <end position="307"/>
    </location>
</feature>
<accession>A0A814HV87</accession>
<dbReference type="PANTHER" id="PTHR46641">
    <property type="entry name" value="FMRFAMIDE RECEPTOR-RELATED"/>
    <property type="match status" value="1"/>
</dbReference>
<keyword evidence="2 5" id="KW-0812">Transmembrane</keyword>
<name>A0A814HV87_9BILA</name>
<gene>
    <name evidence="7" type="ORF">JYZ213_LOCUS16748</name>
    <name evidence="8" type="ORF">OXD698_LOCUS4637</name>
</gene>
<evidence type="ECO:0000259" key="6">
    <source>
        <dbReference type="PROSITE" id="PS50262"/>
    </source>
</evidence>
<dbReference type="Gene3D" id="1.20.1070.10">
    <property type="entry name" value="Rhodopsin 7-helix transmembrane proteins"/>
    <property type="match status" value="1"/>
</dbReference>
<feature type="transmembrane region" description="Helical" evidence="5">
    <location>
        <begin position="287"/>
        <end position="307"/>
    </location>
</feature>
<dbReference type="EMBL" id="CAJNOG010000152">
    <property type="protein sequence ID" value="CAF1015121.1"/>
    <property type="molecule type" value="Genomic_DNA"/>
</dbReference>
<dbReference type="PROSITE" id="PS50262">
    <property type="entry name" value="G_PROTEIN_RECEP_F1_2"/>
    <property type="match status" value="1"/>
</dbReference>
<evidence type="ECO:0000256" key="4">
    <source>
        <dbReference type="ARBA" id="ARBA00023136"/>
    </source>
</evidence>